<feature type="domain" description="HTH La-type RNA-binding" evidence="6">
    <location>
        <begin position="2"/>
        <end position="94"/>
    </location>
</feature>
<dbReference type="GO" id="GO:0006396">
    <property type="term" value="P:RNA processing"/>
    <property type="evidence" value="ECO:0007669"/>
    <property type="project" value="InterPro"/>
</dbReference>
<dbReference type="PROSITE" id="PS50961">
    <property type="entry name" value="HTH_LA"/>
    <property type="match status" value="1"/>
</dbReference>
<name>A0A914P291_9BILA</name>
<evidence type="ECO:0000313" key="8">
    <source>
        <dbReference type="WBParaSite" id="PDA_v2.g11350.t1"/>
    </source>
</evidence>
<dbReference type="CDD" id="cd07323">
    <property type="entry name" value="LAM"/>
    <property type="match status" value="1"/>
</dbReference>
<dbReference type="Gene3D" id="3.30.70.330">
    <property type="match status" value="1"/>
</dbReference>
<dbReference type="Pfam" id="PF05383">
    <property type="entry name" value="La"/>
    <property type="match status" value="1"/>
</dbReference>
<dbReference type="Proteomes" id="UP000887578">
    <property type="component" value="Unplaced"/>
</dbReference>
<evidence type="ECO:0000259" key="6">
    <source>
        <dbReference type="PROSITE" id="PS50961"/>
    </source>
</evidence>
<dbReference type="AlphaFoldDB" id="A0A914P291"/>
<keyword evidence="7" id="KW-1185">Reference proteome</keyword>
<dbReference type="WBParaSite" id="PDA_v2.g11350.t1">
    <property type="protein sequence ID" value="PDA_v2.g11350.t1"/>
    <property type="gene ID" value="PDA_v2.g11350"/>
</dbReference>
<comment type="subcellular location">
    <subcellularLocation>
        <location evidence="1">Nucleus</location>
    </subcellularLocation>
</comment>
<protein>
    <submittedName>
        <fullName evidence="8">Uncharacterized protein</fullName>
    </submittedName>
</protein>
<reference evidence="8" key="1">
    <citation type="submission" date="2022-11" db="UniProtKB">
        <authorList>
            <consortium name="WormBaseParasite"/>
        </authorList>
    </citation>
    <scope>IDENTIFICATION</scope>
</reference>
<organism evidence="7 8">
    <name type="scientific">Panagrolaimus davidi</name>
    <dbReference type="NCBI Taxonomy" id="227884"/>
    <lineage>
        <taxon>Eukaryota</taxon>
        <taxon>Metazoa</taxon>
        <taxon>Ecdysozoa</taxon>
        <taxon>Nematoda</taxon>
        <taxon>Chromadorea</taxon>
        <taxon>Rhabditida</taxon>
        <taxon>Tylenchina</taxon>
        <taxon>Panagrolaimomorpha</taxon>
        <taxon>Panagrolaimoidea</taxon>
        <taxon>Panagrolaimidae</taxon>
        <taxon>Panagrolaimus</taxon>
    </lineage>
</organism>
<dbReference type="GO" id="GO:1990904">
    <property type="term" value="C:ribonucleoprotein complex"/>
    <property type="evidence" value="ECO:0007669"/>
    <property type="project" value="InterPro"/>
</dbReference>
<keyword evidence="3" id="KW-0539">Nucleus</keyword>
<dbReference type="PROSITE" id="PS50102">
    <property type="entry name" value="RRM"/>
    <property type="match status" value="1"/>
</dbReference>
<evidence type="ECO:0000256" key="4">
    <source>
        <dbReference type="PROSITE-ProRule" id="PRU00332"/>
    </source>
</evidence>
<dbReference type="Gene3D" id="1.10.10.10">
    <property type="entry name" value="Winged helix-like DNA-binding domain superfamily/Winged helix DNA-binding domain"/>
    <property type="match status" value="1"/>
</dbReference>
<dbReference type="PANTHER" id="PTHR22792">
    <property type="entry name" value="LUPUS LA PROTEIN-RELATED"/>
    <property type="match status" value="1"/>
</dbReference>
<dbReference type="InterPro" id="IPR012677">
    <property type="entry name" value="Nucleotide-bd_a/b_plait_sf"/>
</dbReference>
<keyword evidence="2 4" id="KW-0694">RNA-binding</keyword>
<dbReference type="CDD" id="cd12291">
    <property type="entry name" value="RRM1_La"/>
    <property type="match status" value="1"/>
</dbReference>
<sequence>MNPQREERLEKIRKQIEYYFDDINLYKDRFLKSFHEGEVDHWIPIDILLRFKHLRELTSSRAEVIDALRNRSELVEVSVDGDCVRRNPEKPEGNHNEVLKDYKRRSVYIGGFPLRTTFDELKAYLEMYGNVPSFVTRRDSETQQFRGSIFATFETEQLAQQFLANPTAGIYRGRFLDRKMQLDYEQYRQRKIQLDYERYYAHI</sequence>
<dbReference type="InterPro" id="IPR045180">
    <property type="entry name" value="La_dom_prot"/>
</dbReference>
<evidence type="ECO:0000259" key="5">
    <source>
        <dbReference type="PROSITE" id="PS50102"/>
    </source>
</evidence>
<dbReference type="InterPro" id="IPR002344">
    <property type="entry name" value="Lupus_La"/>
</dbReference>
<dbReference type="InterPro" id="IPR006630">
    <property type="entry name" value="La_HTH"/>
</dbReference>
<dbReference type="GO" id="GO:0005634">
    <property type="term" value="C:nucleus"/>
    <property type="evidence" value="ECO:0007669"/>
    <property type="project" value="UniProtKB-SubCell"/>
</dbReference>
<dbReference type="Pfam" id="PF00076">
    <property type="entry name" value="RRM_1"/>
    <property type="match status" value="1"/>
</dbReference>
<dbReference type="InterPro" id="IPR036390">
    <property type="entry name" value="WH_DNA-bd_sf"/>
</dbReference>
<dbReference type="PRINTS" id="PR00302">
    <property type="entry name" value="LUPUSLA"/>
</dbReference>
<dbReference type="SMART" id="SM00715">
    <property type="entry name" value="LA"/>
    <property type="match status" value="1"/>
</dbReference>
<evidence type="ECO:0000256" key="3">
    <source>
        <dbReference type="ARBA" id="ARBA00023242"/>
    </source>
</evidence>
<dbReference type="InterPro" id="IPR036388">
    <property type="entry name" value="WH-like_DNA-bd_sf"/>
</dbReference>
<feature type="domain" description="RRM" evidence="5">
    <location>
        <begin position="105"/>
        <end position="199"/>
    </location>
</feature>
<dbReference type="InterPro" id="IPR000504">
    <property type="entry name" value="RRM_dom"/>
</dbReference>
<dbReference type="GO" id="GO:0003723">
    <property type="term" value="F:RNA binding"/>
    <property type="evidence" value="ECO:0007669"/>
    <property type="project" value="UniProtKB-UniRule"/>
</dbReference>
<dbReference type="InterPro" id="IPR035979">
    <property type="entry name" value="RBD_domain_sf"/>
</dbReference>
<dbReference type="SUPFAM" id="SSF54928">
    <property type="entry name" value="RNA-binding domain, RBD"/>
    <property type="match status" value="1"/>
</dbReference>
<evidence type="ECO:0000313" key="7">
    <source>
        <dbReference type="Proteomes" id="UP000887578"/>
    </source>
</evidence>
<dbReference type="SMART" id="SM00360">
    <property type="entry name" value="RRM"/>
    <property type="match status" value="1"/>
</dbReference>
<evidence type="ECO:0000256" key="1">
    <source>
        <dbReference type="ARBA" id="ARBA00004123"/>
    </source>
</evidence>
<dbReference type="SUPFAM" id="SSF46785">
    <property type="entry name" value="Winged helix' DNA-binding domain"/>
    <property type="match status" value="1"/>
</dbReference>
<evidence type="ECO:0000256" key="2">
    <source>
        <dbReference type="ARBA" id="ARBA00022884"/>
    </source>
</evidence>
<accession>A0A914P291</accession>
<proteinExistence type="predicted"/>